<evidence type="ECO:0000313" key="3">
    <source>
        <dbReference type="Proteomes" id="UP001529380"/>
    </source>
</evidence>
<evidence type="ECO:0008006" key="4">
    <source>
        <dbReference type="Google" id="ProtNLM"/>
    </source>
</evidence>
<comment type="caution">
    <text evidence="2">The sequence shown here is derived from an EMBL/GenBank/DDBJ whole genome shotgun (WGS) entry which is preliminary data.</text>
</comment>
<keyword evidence="1" id="KW-0812">Transmembrane</keyword>
<name>A0ABT7US52_9FIRM</name>
<keyword evidence="1" id="KW-0472">Membrane</keyword>
<protein>
    <recommendedName>
        <fullName evidence="4">DUF5050 domain-containing protein</fullName>
    </recommendedName>
</protein>
<keyword evidence="3" id="KW-1185">Reference proteome</keyword>
<gene>
    <name evidence="2" type="ORF">QUW08_09810</name>
</gene>
<accession>A0ABT7US52</accession>
<feature type="transmembrane region" description="Helical" evidence="1">
    <location>
        <begin position="58"/>
        <end position="75"/>
    </location>
</feature>
<reference evidence="2 3" key="1">
    <citation type="submission" date="2023-06" db="EMBL/GenBank/DDBJ databases">
        <title>Identification and characterization of horizontal gene transfer across gut microbiota members of farm animals based on homology search.</title>
        <authorList>
            <person name="Schwarzerova J."/>
            <person name="Nykrynova M."/>
            <person name="Jureckova K."/>
            <person name="Cejkova D."/>
            <person name="Rychlik I."/>
        </authorList>
    </citation>
    <scope>NUCLEOTIDE SEQUENCE [LARGE SCALE GENOMIC DNA]</scope>
    <source>
        <strain evidence="2 3">ET340</strain>
    </source>
</reference>
<proteinExistence type="predicted"/>
<feature type="transmembrane region" description="Helical" evidence="1">
    <location>
        <begin position="7"/>
        <end position="26"/>
    </location>
</feature>
<evidence type="ECO:0000313" key="2">
    <source>
        <dbReference type="EMBL" id="MDM8201580.1"/>
    </source>
</evidence>
<evidence type="ECO:0000256" key="1">
    <source>
        <dbReference type="SAM" id="Phobius"/>
    </source>
</evidence>
<sequence>MKEKVIGAAQWLAAAVLILLGVAGFAGGENLMALWCLAGVLLVPPVWKPLLLFVQNRWILLAVCAVMIGASLYGMNKPLELSNPPESGTALAQQVEELNGREGKLLQWLDEQIYVECQVPEQEELDRWKNFSAEKFDAVWKIALNPCVTEWDMASLSSRTKQLGVASEIYARIRGEENLPKNVRTAIADIQMCWEEASQLEQQYPFDIRSAAESMMTQTLYITQRLDETYDENLLGALQKELNSYVPEEDSFWVAYDAQYIGGTAYPGETLWILYADQRDYFPQAGAYNLSCVNTGKTIQIERNGGFVSEVPVYQIIENGEQFQLDAQLYGTDRDWIALSVNELVWYLEQQNYPELPTAEQVPDQGIGGIYRDGAVEIVVSPYMGTQYLFGEISIRDLQTGAEILPAQGYTRLTDGIYLAQAPGADYRFGIREENGQIRLHYYVNEEYAGAVPFAEAIGY</sequence>
<dbReference type="RefSeq" id="WP_289600104.1">
    <property type="nucleotide sequence ID" value="NZ_JAUDCL010000016.1"/>
</dbReference>
<organism evidence="2 3">
    <name type="scientific">Allofournierella massiliensis</name>
    <dbReference type="NCBI Taxonomy" id="1650663"/>
    <lineage>
        <taxon>Bacteria</taxon>
        <taxon>Bacillati</taxon>
        <taxon>Bacillota</taxon>
        <taxon>Clostridia</taxon>
        <taxon>Eubacteriales</taxon>
        <taxon>Oscillospiraceae</taxon>
        <taxon>Allofournierella</taxon>
    </lineage>
</organism>
<dbReference type="Proteomes" id="UP001529380">
    <property type="component" value="Unassembled WGS sequence"/>
</dbReference>
<dbReference type="EMBL" id="JAUDCL010000016">
    <property type="protein sequence ID" value="MDM8201580.1"/>
    <property type="molecule type" value="Genomic_DNA"/>
</dbReference>
<feature type="transmembrane region" description="Helical" evidence="1">
    <location>
        <begin position="32"/>
        <end position="51"/>
    </location>
</feature>
<keyword evidence="1" id="KW-1133">Transmembrane helix</keyword>